<dbReference type="AlphaFoldDB" id="A0A558F1P9"/>
<accession>A0A558F1P9</accession>
<dbReference type="InterPro" id="IPR010330">
    <property type="entry name" value="CoiA_nuc"/>
</dbReference>
<gene>
    <name evidence="2" type="ORF">FPV60_14425</name>
</gene>
<proteinExistence type="predicted"/>
<dbReference type="RefSeq" id="WP_103799866.1">
    <property type="nucleotide sequence ID" value="NZ_VMTP01000074.1"/>
</dbReference>
<evidence type="ECO:0000259" key="1">
    <source>
        <dbReference type="Pfam" id="PF06054"/>
    </source>
</evidence>
<dbReference type="Proteomes" id="UP000316981">
    <property type="component" value="Unassembled WGS sequence"/>
</dbReference>
<comment type="caution">
    <text evidence="2">The sequence shown here is derived from an EMBL/GenBank/DDBJ whole genome shotgun (WGS) entry which is preliminary data.</text>
</comment>
<evidence type="ECO:0000313" key="2">
    <source>
        <dbReference type="EMBL" id="TVT79536.1"/>
    </source>
</evidence>
<dbReference type="EMBL" id="VMTP01000074">
    <property type="protein sequence ID" value="TVT79536.1"/>
    <property type="molecule type" value="Genomic_DNA"/>
</dbReference>
<protein>
    <recommendedName>
        <fullName evidence="1">Competence protein CoiA nuclease-like domain-containing protein</fullName>
    </recommendedName>
</protein>
<dbReference type="Pfam" id="PF06054">
    <property type="entry name" value="CoiA_nuc"/>
    <property type="match status" value="1"/>
</dbReference>
<evidence type="ECO:0000313" key="3">
    <source>
        <dbReference type="Proteomes" id="UP000316981"/>
    </source>
</evidence>
<reference evidence="2 3" key="1">
    <citation type="submission" date="2019-07" db="EMBL/GenBank/DDBJ databases">
        <title>Draft Genome Sequence of the first blaOXA-58-Harboring Acinetobacter colistiniresistens clinical isolate from Brazil.</title>
        <authorList>
            <person name="Favaro L.S."/>
            <person name="Paula-Petroli S.B."/>
            <person name="Moura C.F."/>
            <person name="Tognim M.C.B."/>
            <person name="Venancio E.J."/>
            <person name="Yamada-Ogatta S.F."/>
            <person name="Carrara-Marroni F.E."/>
        </authorList>
    </citation>
    <scope>NUCLEOTIDE SEQUENCE [LARGE SCALE GENOMIC DNA]</scope>
    <source>
        <strain evidence="2 3">DL</strain>
    </source>
</reference>
<name>A0A558F1P9_9GAMM</name>
<sequence length="354" mass="41645">MPMGFLSIIENKEIYSFILNDEQWDRLKNKHKTLNIHMPCCKTPAIPKKSKLGTQYFAHHPSSTCSVHTGESREHQFCKYLILKYLHENGWTVTPEYRGQTPSGETWIADIYAEKNKAKIAIEIQWSPQSIEEPKRRQEKYIASGIRTVWFMRTTPKNKWNVLDYQSYELPVFCIWLNREHHQLITSGAFYNWDESDLVEIEFINFFKALMSGNVQYSLKPNAARSLQFAMNTIQCWKCKKPTNTIMEVNYFIPHANGFTKIYRLDIEDLSHEHIEIINHPNLITSYQYGLIKKRFSKTRGEAYLSNGCVHCDALQGAFFAHHEYDSQNMKYSHFIDVKIDPDSKIDGLWFYLE</sequence>
<feature type="domain" description="Competence protein CoiA nuclease-like" evidence="1">
    <location>
        <begin position="71"/>
        <end position="155"/>
    </location>
</feature>
<organism evidence="2 3">
    <name type="scientific">Acinetobacter colistiniresistens</name>
    <dbReference type="NCBI Taxonomy" id="280145"/>
    <lineage>
        <taxon>Bacteria</taxon>
        <taxon>Pseudomonadati</taxon>
        <taxon>Pseudomonadota</taxon>
        <taxon>Gammaproteobacteria</taxon>
        <taxon>Moraxellales</taxon>
        <taxon>Moraxellaceae</taxon>
        <taxon>Acinetobacter</taxon>
    </lineage>
</organism>